<comment type="caution">
    <text evidence="2">The sequence shown here is derived from an EMBL/GenBank/DDBJ whole genome shotgun (WGS) entry which is preliminary data.</text>
</comment>
<dbReference type="GO" id="GO:0006355">
    <property type="term" value="P:regulation of DNA-templated transcription"/>
    <property type="evidence" value="ECO:0007669"/>
    <property type="project" value="InterPro"/>
</dbReference>
<sequence>MVAGGTCFRADAENDAMLRDMRDRIESLSAAQRRVLFALADGRLNKQIAGELDITEATVKAHLSAIFRKLGVLNRTQAILAVRDMLGA</sequence>
<name>A0A2A2SC17_9SPHN</name>
<dbReference type="AlphaFoldDB" id="A0A2A2SC17"/>
<dbReference type="InterPro" id="IPR036388">
    <property type="entry name" value="WH-like_DNA-bd_sf"/>
</dbReference>
<dbReference type="PANTHER" id="PTHR45566">
    <property type="entry name" value="HTH-TYPE TRANSCRIPTIONAL REGULATOR YHJB-RELATED"/>
    <property type="match status" value="1"/>
</dbReference>
<dbReference type="RefSeq" id="WP_095999508.1">
    <property type="nucleotide sequence ID" value="NZ_NSLI01000005.1"/>
</dbReference>
<dbReference type="Proteomes" id="UP000218151">
    <property type="component" value="Unassembled WGS sequence"/>
</dbReference>
<dbReference type="InterPro" id="IPR000792">
    <property type="entry name" value="Tscrpt_reg_LuxR_C"/>
</dbReference>
<dbReference type="InterPro" id="IPR051015">
    <property type="entry name" value="EvgA-like"/>
</dbReference>
<dbReference type="Pfam" id="PF00196">
    <property type="entry name" value="GerE"/>
    <property type="match status" value="1"/>
</dbReference>
<dbReference type="SUPFAM" id="SSF46894">
    <property type="entry name" value="C-terminal effector domain of the bipartite response regulators"/>
    <property type="match status" value="1"/>
</dbReference>
<evidence type="ECO:0000313" key="2">
    <source>
        <dbReference type="EMBL" id="PAX06763.1"/>
    </source>
</evidence>
<dbReference type="PANTHER" id="PTHR45566:SF1">
    <property type="entry name" value="HTH-TYPE TRANSCRIPTIONAL REGULATOR YHJB-RELATED"/>
    <property type="match status" value="1"/>
</dbReference>
<feature type="domain" description="HTH luxR-type" evidence="1">
    <location>
        <begin position="21"/>
        <end position="86"/>
    </location>
</feature>
<dbReference type="Gene3D" id="1.10.10.10">
    <property type="entry name" value="Winged helix-like DNA-binding domain superfamily/Winged helix DNA-binding domain"/>
    <property type="match status" value="1"/>
</dbReference>
<dbReference type="SMART" id="SM00421">
    <property type="entry name" value="HTH_LUXR"/>
    <property type="match status" value="1"/>
</dbReference>
<dbReference type="PRINTS" id="PR00038">
    <property type="entry name" value="HTHLUXR"/>
</dbReference>
<dbReference type="GO" id="GO:0003677">
    <property type="term" value="F:DNA binding"/>
    <property type="evidence" value="ECO:0007669"/>
    <property type="project" value="InterPro"/>
</dbReference>
<evidence type="ECO:0000259" key="1">
    <source>
        <dbReference type="PROSITE" id="PS50043"/>
    </source>
</evidence>
<dbReference type="PROSITE" id="PS00622">
    <property type="entry name" value="HTH_LUXR_1"/>
    <property type="match status" value="1"/>
</dbReference>
<dbReference type="OrthoDB" id="9814495at2"/>
<protein>
    <recommendedName>
        <fullName evidence="1">HTH luxR-type domain-containing protein</fullName>
    </recommendedName>
</protein>
<proteinExistence type="predicted"/>
<keyword evidence="3" id="KW-1185">Reference proteome</keyword>
<organism evidence="2 3">
    <name type="scientific">Sphingomonas lenta</name>
    <dbReference type="NCBI Taxonomy" id="1141887"/>
    <lineage>
        <taxon>Bacteria</taxon>
        <taxon>Pseudomonadati</taxon>
        <taxon>Pseudomonadota</taxon>
        <taxon>Alphaproteobacteria</taxon>
        <taxon>Sphingomonadales</taxon>
        <taxon>Sphingomonadaceae</taxon>
        <taxon>Sphingomonas</taxon>
    </lineage>
</organism>
<accession>A0A2A2SC17</accession>
<dbReference type="EMBL" id="NSLI01000005">
    <property type="protein sequence ID" value="PAX06763.1"/>
    <property type="molecule type" value="Genomic_DNA"/>
</dbReference>
<dbReference type="PROSITE" id="PS50043">
    <property type="entry name" value="HTH_LUXR_2"/>
    <property type="match status" value="1"/>
</dbReference>
<gene>
    <name evidence="2" type="ORF">CKY28_16725</name>
</gene>
<dbReference type="CDD" id="cd06170">
    <property type="entry name" value="LuxR_C_like"/>
    <property type="match status" value="1"/>
</dbReference>
<reference evidence="3" key="1">
    <citation type="submission" date="2017-09" db="EMBL/GenBank/DDBJ databases">
        <authorList>
            <person name="Feng G."/>
            <person name="Zhu H."/>
        </authorList>
    </citation>
    <scope>NUCLEOTIDE SEQUENCE [LARGE SCALE GENOMIC DNA]</scope>
    <source>
        <strain evidence="3">1PNM-20</strain>
    </source>
</reference>
<evidence type="ECO:0000313" key="3">
    <source>
        <dbReference type="Proteomes" id="UP000218151"/>
    </source>
</evidence>
<dbReference type="InterPro" id="IPR016032">
    <property type="entry name" value="Sig_transdc_resp-reg_C-effctor"/>
</dbReference>